<reference evidence="1 2" key="1">
    <citation type="submission" date="2020-10" db="EMBL/GenBank/DDBJ databases">
        <title>Identification of Nocardia species via Next-generation sequencing and recognition of intraspecies genetic diversity.</title>
        <authorList>
            <person name="Li P."/>
            <person name="Li P."/>
            <person name="Lu B."/>
        </authorList>
    </citation>
    <scope>NUCLEOTIDE SEQUENCE [LARGE SCALE GENOMIC DNA]</scope>
    <source>
        <strain evidence="1 2">BJ06-0157</strain>
    </source>
</reference>
<evidence type="ECO:0000313" key="2">
    <source>
        <dbReference type="Proteomes" id="UP000702209"/>
    </source>
</evidence>
<sequence>MSGRGHKAVVPPTDFQAAEGITDEAGLLVAVINKEGFERVFDFATMSVPEPMQRSLAKVFAEQSVNWNSHASGESYWQSLRAFARFLKNQDHPAPDLDGLTAATLRLWRNNHKTTPGGREALAKIRTLLQRDPRLSHGPVAEELARRAPRCVTSSKQSYARSDRELVVKAAERQFRSALLRIRANSAVLSRFRTGGLEEGSRDWRLGRVLEHIADTGDVPRSSGKGRPHDVKLLGGRHRDVTWGRLFLSRQELTALAVLMTDQYGWNLSVFDRLTVPTTAPTAGTTAAVTYNVLVEKRRLGAGRWFVEENYTDSGPGSPGRLITQALEATQHGRTLAARLVPGTDLLMVARQFRTCDVDSDLDRPRPVGPLCFGVSKSDGTTWAKSHNIGSPFQRARRTTVAREGKPLQHSRGTHESVYVLPDKNVQKAAEEVIAAGAQAALQLARDVTFRGRLTSVADPDHQETATADCADESSSPWATSDGVCNADFLLCLSCGNARVHSGHHARLALLHEQLLSMRSVWPEKLWRQRWDDCFQRLVDLRTRVNEVTWDAALARVTDGDRAIIDHLLKGELTP</sequence>
<proteinExistence type="predicted"/>
<accession>A0ABS0D428</accession>
<name>A0ABS0D428_9NOCA</name>
<keyword evidence="2" id="KW-1185">Reference proteome</keyword>
<organism evidence="1 2">
    <name type="scientific">Nocardia amamiensis</name>
    <dbReference type="NCBI Taxonomy" id="404578"/>
    <lineage>
        <taxon>Bacteria</taxon>
        <taxon>Bacillati</taxon>
        <taxon>Actinomycetota</taxon>
        <taxon>Actinomycetes</taxon>
        <taxon>Mycobacteriales</taxon>
        <taxon>Nocardiaceae</taxon>
        <taxon>Nocardia</taxon>
    </lineage>
</organism>
<evidence type="ECO:0000313" key="1">
    <source>
        <dbReference type="EMBL" id="MBF6302747.1"/>
    </source>
</evidence>
<evidence type="ECO:0008006" key="3">
    <source>
        <dbReference type="Google" id="ProtNLM"/>
    </source>
</evidence>
<dbReference type="Proteomes" id="UP000702209">
    <property type="component" value="Unassembled WGS sequence"/>
</dbReference>
<gene>
    <name evidence="1" type="ORF">IU459_35220</name>
</gene>
<protein>
    <recommendedName>
        <fullName evidence="3">Integrase</fullName>
    </recommendedName>
</protein>
<dbReference type="RefSeq" id="WP_195133929.1">
    <property type="nucleotide sequence ID" value="NZ_JADLQX010000055.1"/>
</dbReference>
<comment type="caution">
    <text evidence="1">The sequence shown here is derived from an EMBL/GenBank/DDBJ whole genome shotgun (WGS) entry which is preliminary data.</text>
</comment>
<dbReference type="EMBL" id="JADLQX010000055">
    <property type="protein sequence ID" value="MBF6302747.1"/>
    <property type="molecule type" value="Genomic_DNA"/>
</dbReference>